<dbReference type="EMBL" id="RYER01000021">
    <property type="protein sequence ID" value="RUO13598.1"/>
    <property type="molecule type" value="Genomic_DNA"/>
</dbReference>
<sequence>MLIRIYQFFKSIKIYAFLKFLFTQPYLGDEGKLKQLKTHHLGYAS</sequence>
<reference evidence="3 4" key="1">
    <citation type="submission" date="2018-12" db="EMBL/GenBank/DDBJ databases">
        <title>Persistence of Moraxella catarrhalis in Chronic Obstructive Pulmonary Disease and Regulation of the Hag/MID Adhesin.</title>
        <authorList>
            <person name="Murphy T."/>
            <person name="Zhao X."/>
            <person name="Vyas G."/>
            <person name="Aluvathingal J."/>
            <person name="Nadendla S."/>
            <person name="Tallon L."/>
            <person name="Tettelin H."/>
        </authorList>
    </citation>
    <scope>NUCLEOTIDE SEQUENCE [LARGE SCALE GENOMIC DNA]</scope>
    <source>
        <strain evidence="2 3">173P27B1</strain>
        <strain evidence="1 4">46P58B1</strain>
    </source>
</reference>
<evidence type="ECO:0000313" key="4">
    <source>
        <dbReference type="Proteomes" id="UP000280228"/>
    </source>
</evidence>
<proteinExistence type="predicted"/>
<evidence type="ECO:0000313" key="1">
    <source>
        <dbReference type="EMBL" id="AZQ92572.1"/>
    </source>
</evidence>
<keyword evidence="3" id="KW-1185">Reference proteome</keyword>
<evidence type="ECO:0000313" key="3">
    <source>
        <dbReference type="Proteomes" id="UP000268436"/>
    </source>
</evidence>
<name>A0A3S9QCT4_MORCA</name>
<organism evidence="1 4">
    <name type="scientific">Moraxella catarrhalis</name>
    <name type="common">Branhamella catarrhalis</name>
    <dbReference type="NCBI Taxonomy" id="480"/>
    <lineage>
        <taxon>Bacteria</taxon>
        <taxon>Pseudomonadati</taxon>
        <taxon>Pseudomonadota</taxon>
        <taxon>Gammaproteobacteria</taxon>
        <taxon>Moraxellales</taxon>
        <taxon>Moraxellaceae</taxon>
        <taxon>Moraxella</taxon>
    </lineage>
</organism>
<dbReference type="Proteomes" id="UP000268436">
    <property type="component" value="Unassembled WGS sequence"/>
</dbReference>
<dbReference type="EMBL" id="CP034662">
    <property type="protein sequence ID" value="AZQ92572.1"/>
    <property type="molecule type" value="Genomic_DNA"/>
</dbReference>
<accession>A0A3S9QCT4</accession>
<dbReference type="AlphaFoldDB" id="A0A3S9QCT4"/>
<gene>
    <name evidence="1" type="ORF">EJK53_0752</name>
    <name evidence="2" type="ORF">EJK54_0364</name>
</gene>
<dbReference type="Proteomes" id="UP000280228">
    <property type="component" value="Chromosome"/>
</dbReference>
<protein>
    <submittedName>
        <fullName evidence="1">Uncharacterized protein</fullName>
    </submittedName>
</protein>
<evidence type="ECO:0000313" key="2">
    <source>
        <dbReference type="EMBL" id="RUO13598.1"/>
    </source>
</evidence>